<proteinExistence type="predicted"/>
<gene>
    <name evidence="2" type="ORF">P8A22_04595</name>
</gene>
<organism evidence="2 3">
    <name type="scientific">Streptomyces laculatispora</name>
    <dbReference type="NCBI Taxonomy" id="887464"/>
    <lineage>
        <taxon>Bacteria</taxon>
        <taxon>Bacillati</taxon>
        <taxon>Actinomycetota</taxon>
        <taxon>Actinomycetes</taxon>
        <taxon>Kitasatosporales</taxon>
        <taxon>Streptomycetaceae</taxon>
        <taxon>Streptomyces</taxon>
    </lineage>
</organism>
<evidence type="ECO:0000256" key="1">
    <source>
        <dbReference type="SAM" id="MobiDB-lite"/>
    </source>
</evidence>
<keyword evidence="3" id="KW-1185">Reference proteome</keyword>
<evidence type="ECO:0000313" key="3">
    <source>
        <dbReference type="Proteomes" id="UP001229952"/>
    </source>
</evidence>
<feature type="region of interest" description="Disordered" evidence="1">
    <location>
        <begin position="101"/>
        <end position="127"/>
    </location>
</feature>
<dbReference type="RefSeq" id="WP_306085987.1">
    <property type="nucleotide sequence ID" value="NZ_CP120992.1"/>
</dbReference>
<evidence type="ECO:0000313" key="2">
    <source>
        <dbReference type="EMBL" id="WLQ39370.1"/>
    </source>
</evidence>
<name>A0ABY9HXS0_9ACTN</name>
<reference evidence="2 3" key="1">
    <citation type="submission" date="2023-03" db="EMBL/GenBank/DDBJ databases">
        <title>Isolation and description of six Streptomyces strains from soil environments, able to metabolize different microbial glucans.</title>
        <authorList>
            <person name="Widen T."/>
            <person name="Larsbrink J."/>
        </authorList>
    </citation>
    <scope>NUCLEOTIDE SEQUENCE [LARGE SCALE GENOMIC DNA]</scope>
    <source>
        <strain evidence="2 3">Mut2</strain>
    </source>
</reference>
<dbReference type="EMBL" id="CP120992">
    <property type="protein sequence ID" value="WLQ39370.1"/>
    <property type="molecule type" value="Genomic_DNA"/>
</dbReference>
<sequence>MQSIPVDMARLGSVMCVVPPEPRVNPDTGEVRKDREGNPVWVVGVSVRQLEKRRADVIDIAVSGQPQGISEGARVVVVDLVATAWEIDGRKGTSFRAAAVRPENATAGGGGGSVPGRGKAAASGGDA</sequence>
<accession>A0ABY9HXS0</accession>
<protein>
    <submittedName>
        <fullName evidence="2">Uncharacterized protein</fullName>
    </submittedName>
</protein>
<dbReference type="Proteomes" id="UP001229952">
    <property type="component" value="Chromosome"/>
</dbReference>